<dbReference type="PANTHER" id="PTHR21064:SF6">
    <property type="entry name" value="AMINOGLYCOSIDE PHOSPHOTRANSFERASE DOMAIN-CONTAINING PROTEIN"/>
    <property type="match status" value="1"/>
</dbReference>
<keyword evidence="3" id="KW-0418">Kinase</keyword>
<dbReference type="InterPro" id="IPR002575">
    <property type="entry name" value="Aminoglycoside_PTrfase"/>
</dbReference>
<dbReference type="AlphaFoldDB" id="A0A6V8SHQ8"/>
<accession>A0A6V8SHQ8</accession>
<feature type="domain" description="Aminoglycoside phosphotransferase" evidence="2">
    <location>
        <begin position="29"/>
        <end position="212"/>
    </location>
</feature>
<proteinExistence type="inferred from homology"/>
<dbReference type="RefSeq" id="WP_183277706.1">
    <property type="nucleotide sequence ID" value="NZ_BLZR01000001.1"/>
</dbReference>
<evidence type="ECO:0000256" key="1">
    <source>
        <dbReference type="ARBA" id="ARBA00038240"/>
    </source>
</evidence>
<dbReference type="Gene3D" id="3.90.1200.10">
    <property type="match status" value="1"/>
</dbReference>
<dbReference type="InterPro" id="IPR011009">
    <property type="entry name" value="Kinase-like_dom_sf"/>
</dbReference>
<dbReference type="SUPFAM" id="SSF56112">
    <property type="entry name" value="Protein kinase-like (PK-like)"/>
    <property type="match status" value="1"/>
</dbReference>
<dbReference type="Proteomes" id="UP000580568">
    <property type="component" value="Unassembled WGS sequence"/>
</dbReference>
<sequence length="301" mass="34809">MDINRVLKRWNLSNEPFKQIYSSAWQIGDKYILKTGKNIDEMHKNLLMINALSEQNIPVATVIKTMDGLEYIFEDNAYFFISEKIDGEHLTDIYQQNYSELAYLIGQVIGTLHIAFKACQAKISCYDNNFYDEIVGWVSKTFEDKNITLIPDDILRKCVSELKEVYPNLTRQLIHRDIHPGNMLFKNNILTGYIDFDLSQINARVFDLCYMSLSFLIDNTVDSKKTTKWFEILNRIVKGYSSITPLSSDEIKAIPVMMVAIEMLFVAYFANNNNISGTKGAAKTLLWLWDNKEKISFQVKL</sequence>
<dbReference type="EMBL" id="BLZR01000001">
    <property type="protein sequence ID" value="GFP76266.1"/>
    <property type="molecule type" value="Genomic_DNA"/>
</dbReference>
<dbReference type="Pfam" id="PF01636">
    <property type="entry name" value="APH"/>
    <property type="match status" value="1"/>
</dbReference>
<gene>
    <name evidence="3" type="ORF">bsdtw1_02367</name>
</gene>
<keyword evidence="3" id="KW-0808">Transferase</keyword>
<name>A0A6V8SHQ8_9CLOT</name>
<dbReference type="InterPro" id="IPR050249">
    <property type="entry name" value="Pseudomonas-type_ThrB"/>
</dbReference>
<dbReference type="PANTHER" id="PTHR21064">
    <property type="entry name" value="AMINOGLYCOSIDE PHOSPHOTRANSFERASE DOMAIN-CONTAINING PROTEIN-RELATED"/>
    <property type="match status" value="1"/>
</dbReference>
<evidence type="ECO:0000313" key="3">
    <source>
        <dbReference type="EMBL" id="GFP76266.1"/>
    </source>
</evidence>
<comment type="caution">
    <text evidence="3">The sequence shown here is derived from an EMBL/GenBank/DDBJ whole genome shotgun (WGS) entry which is preliminary data.</text>
</comment>
<keyword evidence="4" id="KW-1185">Reference proteome</keyword>
<evidence type="ECO:0000313" key="4">
    <source>
        <dbReference type="Proteomes" id="UP000580568"/>
    </source>
</evidence>
<dbReference type="GO" id="GO:0019202">
    <property type="term" value="F:amino acid kinase activity"/>
    <property type="evidence" value="ECO:0007669"/>
    <property type="project" value="TreeGrafter"/>
</dbReference>
<organism evidence="3 4">
    <name type="scientific">Clostridium fungisolvens</name>
    <dbReference type="NCBI Taxonomy" id="1604897"/>
    <lineage>
        <taxon>Bacteria</taxon>
        <taxon>Bacillati</taxon>
        <taxon>Bacillota</taxon>
        <taxon>Clostridia</taxon>
        <taxon>Eubacteriales</taxon>
        <taxon>Clostridiaceae</taxon>
        <taxon>Clostridium</taxon>
    </lineage>
</organism>
<reference evidence="3 4" key="1">
    <citation type="submission" date="2020-07" db="EMBL/GenBank/DDBJ databases">
        <title>A new beta-1,3-glucan-decomposing anaerobic bacterium isolated from anoxic soil subjected to biological soil disinfestation.</title>
        <authorList>
            <person name="Ueki A."/>
            <person name="Tonouchi A."/>
        </authorList>
    </citation>
    <scope>NUCLEOTIDE SEQUENCE [LARGE SCALE GENOMIC DNA]</scope>
    <source>
        <strain evidence="3 4">TW1</strain>
    </source>
</reference>
<comment type="similarity">
    <text evidence="1">Belongs to the pseudomonas-type ThrB family.</text>
</comment>
<protein>
    <submittedName>
        <fullName evidence="3">Homoserine kinase</fullName>
    </submittedName>
</protein>
<evidence type="ECO:0000259" key="2">
    <source>
        <dbReference type="Pfam" id="PF01636"/>
    </source>
</evidence>